<feature type="region of interest" description="Disordered" evidence="1">
    <location>
        <begin position="1"/>
        <end position="59"/>
    </location>
</feature>
<dbReference type="Proteomes" id="UP001188597">
    <property type="component" value="Unassembled WGS sequence"/>
</dbReference>
<protein>
    <recommendedName>
        <fullName evidence="2">F-box associated beta-propeller type 3 domain-containing protein</fullName>
    </recommendedName>
</protein>
<feature type="domain" description="F-box associated beta-propeller type 3" evidence="2">
    <location>
        <begin position="66"/>
        <end position="238"/>
    </location>
</feature>
<feature type="compositionally biased region" description="Low complexity" evidence="1">
    <location>
        <begin position="28"/>
        <end position="48"/>
    </location>
</feature>
<evidence type="ECO:0000313" key="3">
    <source>
        <dbReference type="EMBL" id="KAK3032691.1"/>
    </source>
</evidence>
<organism evidence="3 4">
    <name type="scientific">Escallonia herrerae</name>
    <dbReference type="NCBI Taxonomy" id="1293975"/>
    <lineage>
        <taxon>Eukaryota</taxon>
        <taxon>Viridiplantae</taxon>
        <taxon>Streptophyta</taxon>
        <taxon>Embryophyta</taxon>
        <taxon>Tracheophyta</taxon>
        <taxon>Spermatophyta</taxon>
        <taxon>Magnoliopsida</taxon>
        <taxon>eudicotyledons</taxon>
        <taxon>Gunneridae</taxon>
        <taxon>Pentapetalae</taxon>
        <taxon>asterids</taxon>
        <taxon>campanulids</taxon>
        <taxon>Escalloniales</taxon>
        <taxon>Escalloniaceae</taxon>
        <taxon>Escallonia</taxon>
    </lineage>
</organism>
<keyword evidence="4" id="KW-1185">Reference proteome</keyword>
<dbReference type="EMBL" id="JAVXUP010000260">
    <property type="protein sequence ID" value="KAK3032691.1"/>
    <property type="molecule type" value="Genomic_DNA"/>
</dbReference>
<dbReference type="InterPro" id="IPR013187">
    <property type="entry name" value="F-box-assoc_dom_typ3"/>
</dbReference>
<sequence length="334" mass="36561">MEEENEAAATTIDQNPANPKPQNPPATSPTTSLSTSSPASRSKPSCASDPSPSRGGYAPNPVFNDRVSIGFCYDPVGDDYKVISILNFKPEMKVPARVEVYSCGSESWKKLEVKPPFVFLQTKCIAILKGVPYWVVEIDDEFGSRKAFVWFDVQKGVFQMLPAPMFGGMGVFSGCLAEWRDNLAVVMYPKTGALYEPLDVWVMEDDGDGIGYWVKKFSVGPVLGIVGIVGFSRKGEIVGKDAEGKVVLYDWGTGRLEYPCIDDAQQHFGVCNYSESLVSIKGFSSLSKQFDPDKQELINSCGLTMKVVHDADGGVSIVWRTEEGNIDSICEVDL</sequence>
<dbReference type="PANTHER" id="PTHR31111:SF136">
    <property type="entry name" value="F-BOX ASSOCIATED DOMAIN-CONTAINING PROTEIN"/>
    <property type="match status" value="1"/>
</dbReference>
<name>A0AA88WRB7_9ASTE</name>
<evidence type="ECO:0000256" key="1">
    <source>
        <dbReference type="SAM" id="MobiDB-lite"/>
    </source>
</evidence>
<dbReference type="PANTHER" id="PTHR31111">
    <property type="entry name" value="BNAA05G37150D PROTEIN-RELATED"/>
    <property type="match status" value="1"/>
</dbReference>
<gene>
    <name evidence="3" type="ORF">RJ639_036755</name>
</gene>
<dbReference type="AlphaFoldDB" id="A0AA88WRB7"/>
<feature type="compositionally biased region" description="Pro residues" evidence="1">
    <location>
        <begin position="18"/>
        <end position="27"/>
    </location>
</feature>
<reference evidence="3" key="1">
    <citation type="submission" date="2022-12" db="EMBL/GenBank/DDBJ databases">
        <title>Draft genome assemblies for two species of Escallonia (Escalloniales).</title>
        <authorList>
            <person name="Chanderbali A."/>
            <person name="Dervinis C."/>
            <person name="Anghel I."/>
            <person name="Soltis D."/>
            <person name="Soltis P."/>
            <person name="Zapata F."/>
        </authorList>
    </citation>
    <scope>NUCLEOTIDE SEQUENCE</scope>
    <source>
        <strain evidence="3">UCBG64.0493</strain>
        <tissue evidence="3">Leaf</tissue>
    </source>
</reference>
<comment type="caution">
    <text evidence="3">The sequence shown here is derived from an EMBL/GenBank/DDBJ whole genome shotgun (WGS) entry which is preliminary data.</text>
</comment>
<evidence type="ECO:0000259" key="2">
    <source>
        <dbReference type="Pfam" id="PF08268"/>
    </source>
</evidence>
<evidence type="ECO:0000313" key="4">
    <source>
        <dbReference type="Proteomes" id="UP001188597"/>
    </source>
</evidence>
<dbReference type="NCBIfam" id="TIGR01640">
    <property type="entry name" value="F_box_assoc_1"/>
    <property type="match status" value="1"/>
</dbReference>
<accession>A0AA88WRB7</accession>
<dbReference type="Pfam" id="PF08268">
    <property type="entry name" value="FBA_3"/>
    <property type="match status" value="1"/>
</dbReference>
<proteinExistence type="predicted"/>
<dbReference type="InterPro" id="IPR017451">
    <property type="entry name" value="F-box-assoc_interact_dom"/>
</dbReference>